<organism evidence="2 3">
    <name type="scientific">Neophocaena asiaeorientalis asiaeorientalis</name>
    <name type="common">Yangtze finless porpoise</name>
    <name type="synonym">Neophocaena phocaenoides subsp. asiaeorientalis</name>
    <dbReference type="NCBI Taxonomy" id="1706337"/>
    <lineage>
        <taxon>Eukaryota</taxon>
        <taxon>Metazoa</taxon>
        <taxon>Chordata</taxon>
        <taxon>Craniata</taxon>
        <taxon>Vertebrata</taxon>
        <taxon>Euteleostomi</taxon>
        <taxon>Mammalia</taxon>
        <taxon>Eutheria</taxon>
        <taxon>Laurasiatheria</taxon>
        <taxon>Artiodactyla</taxon>
        <taxon>Whippomorpha</taxon>
        <taxon>Cetacea</taxon>
        <taxon>Odontoceti</taxon>
        <taxon>Phocoenidae</taxon>
        <taxon>Neophocaena</taxon>
    </lineage>
</organism>
<dbReference type="PANTHER" id="PTHR21937">
    <property type="entry name" value="CCDC66 DOMAIN-CONTAINING PROTEIN"/>
    <property type="match status" value="1"/>
</dbReference>
<feature type="region of interest" description="Disordered" evidence="1">
    <location>
        <begin position="742"/>
        <end position="963"/>
    </location>
</feature>
<feature type="compositionally biased region" description="Basic residues" evidence="1">
    <location>
        <begin position="430"/>
        <end position="442"/>
    </location>
</feature>
<feature type="compositionally biased region" description="Polar residues" evidence="1">
    <location>
        <begin position="370"/>
        <end position="379"/>
    </location>
</feature>
<reference evidence="3" key="1">
    <citation type="submission" date="2025-08" db="UniProtKB">
        <authorList>
            <consortium name="RefSeq"/>
        </authorList>
    </citation>
    <scope>IDENTIFICATION</scope>
    <source>
        <tissue evidence="3">Meat</tissue>
    </source>
</reference>
<dbReference type="Pfam" id="PF15709">
    <property type="entry name" value="DUF4670"/>
    <property type="match status" value="1"/>
</dbReference>
<feature type="region of interest" description="Disordered" evidence="1">
    <location>
        <begin position="1056"/>
        <end position="1079"/>
    </location>
</feature>
<feature type="compositionally biased region" description="Polar residues" evidence="1">
    <location>
        <begin position="780"/>
        <end position="789"/>
    </location>
</feature>
<feature type="compositionally biased region" description="Basic and acidic residues" evidence="1">
    <location>
        <begin position="947"/>
        <end position="963"/>
    </location>
</feature>
<sequence length="1187" mass="135553">MFTLSLLSRGQGKLVQNKQKLEVYFEPEDYLNWKSPEDYTLVSKPQDEGNANQHMWSLFLPKTFSTRKGALILYSEGLAISALTPKERSKGPYCPKGHRKRLDLELHTLQDLKEAILAYGRRQREQDRAWQPYLHFRSQPESQGLRRIQPGYSATRYLRGLLRTWPPDTMYRLQCAGYIKDSVLLQESQLNVPKNLRPQQDLSGVPPKYHLLPVFPPFWIQPGKSLEQGQQGLDEGEAGAGGHMDLGSVAKNHGSQGTRLPPLRKQPWQEDETQAEDTSKGNHRCIHTSKESHHEKTQQTSRRALGHARIDHSWLLRDKSHTTFYGGAFPNRKADLSDRQGNMKLHQGRSSHLFQEPPAERCLFLPVASATGSEKNTSGEARRRKAPKAVKSPPVSEESPRVLDPLRSQLKANKPPAELFIFPMEIHFHTQHPPKGKARRRGAPVSESAPETEEESRPLWRPPLKQVPLKRPRELTVHLPVDTGRDTLLPQEDDALTQDGTPPLSLTEGRKGPESQRGLDSPRTSGHSSPMGPLHVRQAGGALPAAGQEKSRDPTLGHFLLGPNAENSCLSLPRPTQTEELLSGEACESVNSNTSRGEEESSIQHLLKANTESRTDLRMNLNETSPLTQKPEKQGAQQSLEAAAQKTGEPQSCINKGLICSNRKEFYTRKLHIDMTPFLKESGDELDYHEEPGGPLREYHPGPQDPERRSMTLDPLSASLAEHTQTPEADTVQKAGRDYNVRHQHRGLPGHGPDSPEGLDPIDTSLLPRGKEGKTEPRLFNQQTPTNISHEMELIDKAKRKRRTKTDKSKAPKREKEGKLRGEAEAAVGKSKESKAKKKSELIPKEKKPGVKKKSELIPKEKKPGVKRKKTQKERNLEIAELSGPDVINTKKTKDTSDGSFFPSGSVVEDPWLSSKFDAPESQVSIDGRSSPIQTATVPGNMESEEEGSHKDPSKALLAKREPEKASWAWLRAERAEMRRLEMERKRRQQEHLERAEKMKEELEPRNRTQEIRFRKQKLEEEQQRQEKEEKEQWLQLQMVQERARQQQEFRRKLQELQRKKQREEAKKAEAEKQRQKELEMQLAEQKRLMGMAEEERLEYQQWKQEAEEKARLEAEDRQRKEEEAARLALEEAMKQVQEQARQKAALKKHLHFNQELCKEANGLQWTQNISRPWVYSYFQFLQIPRP</sequence>
<feature type="compositionally biased region" description="Basic and acidic residues" evidence="1">
    <location>
        <begin position="689"/>
        <end position="711"/>
    </location>
</feature>
<feature type="compositionally biased region" description="Basic and acidic residues" evidence="1">
    <location>
        <begin position="288"/>
        <end position="297"/>
    </location>
</feature>
<keyword evidence="2" id="KW-1185">Reference proteome</keyword>
<dbReference type="AlphaFoldDB" id="A0A341CGU8"/>
<dbReference type="PANTHER" id="PTHR21937:SF5">
    <property type="entry name" value="GENE 973-RELATED"/>
    <property type="match status" value="1"/>
</dbReference>
<evidence type="ECO:0000313" key="2">
    <source>
        <dbReference type="Proteomes" id="UP000252040"/>
    </source>
</evidence>
<dbReference type="KEGG" id="nasi:112407897"/>
<feature type="region of interest" description="Disordered" evidence="1">
    <location>
        <begin position="684"/>
        <end position="711"/>
    </location>
</feature>
<dbReference type="FunCoup" id="A0A341CGU8">
    <property type="interactions" value="38"/>
</dbReference>
<dbReference type="STRING" id="1706337.A0A341CGU8"/>
<proteinExistence type="predicted"/>
<dbReference type="CTD" id="100652824"/>
<protein>
    <submittedName>
        <fullName evidence="3">Uncharacterized protein KIAA2012 homolog</fullName>
    </submittedName>
</protein>
<evidence type="ECO:0000256" key="1">
    <source>
        <dbReference type="SAM" id="MobiDB-lite"/>
    </source>
</evidence>
<dbReference type="GeneID" id="112407897"/>
<feature type="region of interest" description="Disordered" evidence="1">
    <location>
        <begin position="223"/>
        <end position="305"/>
    </location>
</feature>
<feature type="compositionally biased region" description="Basic and acidic residues" evidence="1">
    <location>
        <begin position="806"/>
        <end position="864"/>
    </location>
</feature>
<feature type="region of interest" description="Disordered" evidence="1">
    <location>
        <begin position="624"/>
        <end position="648"/>
    </location>
</feature>
<evidence type="ECO:0000313" key="3">
    <source>
        <dbReference type="RefSeq" id="XP_024613137.1"/>
    </source>
</evidence>
<feature type="region of interest" description="Disordered" evidence="1">
    <location>
        <begin position="370"/>
        <end position="409"/>
    </location>
</feature>
<name>A0A341CGU8_NEOAA</name>
<accession>A0A341CGU8</accession>
<dbReference type="InterPro" id="IPR031440">
    <property type="entry name" value="DUF4670"/>
</dbReference>
<dbReference type="Proteomes" id="UP000252040">
    <property type="component" value="Unplaced"/>
</dbReference>
<feature type="region of interest" description="Disordered" evidence="1">
    <location>
        <begin position="430"/>
        <end position="557"/>
    </location>
</feature>
<dbReference type="InParanoid" id="A0A341CGU8"/>
<dbReference type="RefSeq" id="XP_024613137.1">
    <property type="nucleotide sequence ID" value="XM_024757369.1"/>
</dbReference>
<gene>
    <name evidence="3" type="primary">KIAA2012</name>
</gene>
<feature type="region of interest" description="Disordered" evidence="1">
    <location>
        <begin position="983"/>
        <end position="1033"/>
    </location>
</feature>